<reference evidence="5 6" key="1">
    <citation type="submission" date="2024-02" db="EMBL/GenBank/DDBJ databases">
        <title>Full genome sequence of Nocardioides kribbensis.</title>
        <authorList>
            <person name="Poletto B.L."/>
            <person name="Silva G."/>
            <person name="Galante D."/>
            <person name="Campos K.R."/>
            <person name="Santos M.B.N."/>
            <person name="Sacchi C.T."/>
        </authorList>
    </citation>
    <scope>NUCLEOTIDE SEQUENCE [LARGE SCALE GENOMIC DNA]</scope>
    <source>
        <strain evidence="5 6">O4R</strain>
    </source>
</reference>
<sequence length="336" mass="36266">MIRRSRLAPALALAVLTPALVSCSGDDGPSITVYNAQHEQLLEELAPQFTEETGIEVELRNGKDLELSNQLVQEGDASPADVFLTENSPAMSQVEEAGLFAPLPEDLVAPIPAQYRPASGLWTGFVARSTVLVYNTDLVDPDELPSSILDLADPEWAGRLSFSPTGADFQAIVAAVLELEGEDATREWLEGIKANGTVYDGNNVVLEAVDSGESEVGIIYHYYWYRDLAEGGDVSDDSALYFFGDEDPGAFVSVSGAGVLASSDDASDAEKFVQFLVDRTGQQALADSYALEYPLNPDVRLDPPVKPFDELQPPRVDVSDLDSRTVVDLMTEVGFL</sequence>
<keyword evidence="2" id="KW-0813">Transport</keyword>
<keyword evidence="6" id="KW-1185">Reference proteome</keyword>
<evidence type="ECO:0000256" key="4">
    <source>
        <dbReference type="SAM" id="SignalP"/>
    </source>
</evidence>
<evidence type="ECO:0000313" key="6">
    <source>
        <dbReference type="Proteomes" id="UP001482520"/>
    </source>
</evidence>
<gene>
    <name evidence="5" type="ORF">V6R90_09860</name>
</gene>
<dbReference type="PIRSF" id="PIRSF002825">
    <property type="entry name" value="CfbpA"/>
    <property type="match status" value="1"/>
</dbReference>
<feature type="signal peptide" evidence="4">
    <location>
        <begin position="1"/>
        <end position="24"/>
    </location>
</feature>
<comment type="caution">
    <text evidence="5">The sequence shown here is derived from an EMBL/GenBank/DDBJ whole genome shotgun (WGS) entry which is preliminary data.</text>
</comment>
<dbReference type="PROSITE" id="PS51257">
    <property type="entry name" value="PROKAR_LIPOPROTEIN"/>
    <property type="match status" value="1"/>
</dbReference>
<dbReference type="PANTHER" id="PTHR30006">
    <property type="entry name" value="THIAMINE-BINDING PERIPLASMIC PROTEIN-RELATED"/>
    <property type="match status" value="1"/>
</dbReference>
<dbReference type="SUPFAM" id="SSF53850">
    <property type="entry name" value="Periplasmic binding protein-like II"/>
    <property type="match status" value="1"/>
</dbReference>
<name>A0ABV1NYJ1_9ACTN</name>
<dbReference type="InterPro" id="IPR026045">
    <property type="entry name" value="Ferric-bd"/>
</dbReference>
<dbReference type="CDD" id="cd13543">
    <property type="entry name" value="PBP2_Fbp"/>
    <property type="match status" value="1"/>
</dbReference>
<dbReference type="Gene3D" id="3.40.190.10">
    <property type="entry name" value="Periplasmic binding protein-like II"/>
    <property type="match status" value="2"/>
</dbReference>
<keyword evidence="2" id="KW-0406">Ion transport</keyword>
<keyword evidence="3 4" id="KW-0732">Signal</keyword>
<feature type="chain" id="PRO_5046672353" evidence="4">
    <location>
        <begin position="25"/>
        <end position="336"/>
    </location>
</feature>
<dbReference type="PANTHER" id="PTHR30006:SF15">
    <property type="entry name" value="IRON-UTILIZATION PERIPLASMIC PROTEIN"/>
    <property type="match status" value="1"/>
</dbReference>
<dbReference type="EMBL" id="JBEGDP010000009">
    <property type="protein sequence ID" value="MEQ7847583.1"/>
    <property type="molecule type" value="Genomic_DNA"/>
</dbReference>
<evidence type="ECO:0000256" key="2">
    <source>
        <dbReference type="ARBA" id="ARBA00022496"/>
    </source>
</evidence>
<dbReference type="RefSeq" id="WP_193662227.1">
    <property type="nucleotide sequence ID" value="NZ_BAAAMM010000003.1"/>
</dbReference>
<keyword evidence="2" id="KW-0410">Iron transport</keyword>
<organism evidence="5 6">
    <name type="scientific">Nocardioides kribbensis</name>
    <dbReference type="NCBI Taxonomy" id="305517"/>
    <lineage>
        <taxon>Bacteria</taxon>
        <taxon>Bacillati</taxon>
        <taxon>Actinomycetota</taxon>
        <taxon>Actinomycetes</taxon>
        <taxon>Propionibacteriales</taxon>
        <taxon>Nocardioidaceae</taxon>
        <taxon>Nocardioides</taxon>
    </lineage>
</organism>
<evidence type="ECO:0000256" key="1">
    <source>
        <dbReference type="ARBA" id="ARBA00008520"/>
    </source>
</evidence>
<dbReference type="Proteomes" id="UP001482520">
    <property type="component" value="Unassembled WGS sequence"/>
</dbReference>
<accession>A0ABV1NYJ1</accession>
<evidence type="ECO:0000256" key="3">
    <source>
        <dbReference type="ARBA" id="ARBA00022729"/>
    </source>
</evidence>
<comment type="similarity">
    <text evidence="1">Belongs to the bacterial solute-binding protein 1 family.</text>
</comment>
<keyword evidence="2" id="KW-0408">Iron</keyword>
<proteinExistence type="inferred from homology"/>
<protein>
    <submittedName>
        <fullName evidence="5">Iron ABC transporter substrate-binding protein</fullName>
    </submittedName>
</protein>
<dbReference type="Pfam" id="PF13343">
    <property type="entry name" value="SBP_bac_6"/>
    <property type="match status" value="1"/>
</dbReference>
<evidence type="ECO:0000313" key="5">
    <source>
        <dbReference type="EMBL" id="MEQ7847583.1"/>
    </source>
</evidence>